<dbReference type="InParanoid" id="D6TKV1"/>
<sequence length="212" mass="24822">MSKKQQPQETWSLWNRDDITLAPGTFIEYRHLRQVRVARVERVRVISSPSYPDKQVIDVKRYGPLRRHDGPRAGMVQPDEVIRTLDGPPPPAPKALTSLWSPRDAENPFRVECPLSNEEWREISLWYPFSIRSLEKKQGEKGIWQEQARTYGWNDAKETMQALAATHNEQTVWVAMKCERRGKEGREKLVMWYPDQWNVQDALRKVGLLKTT</sequence>
<organism evidence="1 2">
    <name type="scientific">Ktedonobacter racemifer DSM 44963</name>
    <dbReference type="NCBI Taxonomy" id="485913"/>
    <lineage>
        <taxon>Bacteria</taxon>
        <taxon>Bacillati</taxon>
        <taxon>Chloroflexota</taxon>
        <taxon>Ktedonobacteria</taxon>
        <taxon>Ktedonobacterales</taxon>
        <taxon>Ktedonobacteraceae</taxon>
        <taxon>Ktedonobacter</taxon>
    </lineage>
</organism>
<dbReference type="EMBL" id="ADVG01000002">
    <property type="protein sequence ID" value="EFH86401.1"/>
    <property type="molecule type" value="Genomic_DNA"/>
</dbReference>
<comment type="caution">
    <text evidence="1">The sequence shown here is derived from an EMBL/GenBank/DDBJ whole genome shotgun (WGS) entry which is preliminary data.</text>
</comment>
<evidence type="ECO:0000313" key="2">
    <source>
        <dbReference type="Proteomes" id="UP000004508"/>
    </source>
</evidence>
<protein>
    <submittedName>
        <fullName evidence="1">Uncharacterized protein</fullName>
    </submittedName>
</protein>
<dbReference type="RefSeq" id="WP_007910683.1">
    <property type="nucleotide sequence ID" value="NZ_ADVG01000002.1"/>
</dbReference>
<keyword evidence="2" id="KW-1185">Reference proteome</keyword>
<dbReference type="OrthoDB" id="9984366at2"/>
<proteinExistence type="predicted"/>
<dbReference type="Proteomes" id="UP000004508">
    <property type="component" value="Unassembled WGS sequence"/>
</dbReference>
<evidence type="ECO:0000313" key="1">
    <source>
        <dbReference type="EMBL" id="EFH86401.1"/>
    </source>
</evidence>
<accession>D6TKV1</accession>
<dbReference type="STRING" id="485913.Krac_7699"/>
<dbReference type="AlphaFoldDB" id="D6TKV1"/>
<reference evidence="1 2" key="1">
    <citation type="journal article" date="2011" name="Stand. Genomic Sci.">
        <title>Non-contiguous finished genome sequence and contextual data of the filamentous soil bacterium Ktedonobacter racemifer type strain (SOSP1-21).</title>
        <authorList>
            <person name="Chang Y.J."/>
            <person name="Land M."/>
            <person name="Hauser L."/>
            <person name="Chertkov O."/>
            <person name="Del Rio T.G."/>
            <person name="Nolan M."/>
            <person name="Copeland A."/>
            <person name="Tice H."/>
            <person name="Cheng J.F."/>
            <person name="Lucas S."/>
            <person name="Han C."/>
            <person name="Goodwin L."/>
            <person name="Pitluck S."/>
            <person name="Ivanova N."/>
            <person name="Ovchinikova G."/>
            <person name="Pati A."/>
            <person name="Chen A."/>
            <person name="Palaniappan K."/>
            <person name="Mavromatis K."/>
            <person name="Liolios K."/>
            <person name="Brettin T."/>
            <person name="Fiebig A."/>
            <person name="Rohde M."/>
            <person name="Abt B."/>
            <person name="Goker M."/>
            <person name="Detter J.C."/>
            <person name="Woyke T."/>
            <person name="Bristow J."/>
            <person name="Eisen J.A."/>
            <person name="Markowitz V."/>
            <person name="Hugenholtz P."/>
            <person name="Kyrpides N.C."/>
            <person name="Klenk H.P."/>
            <person name="Lapidus A."/>
        </authorList>
    </citation>
    <scope>NUCLEOTIDE SEQUENCE [LARGE SCALE GENOMIC DNA]</scope>
    <source>
        <strain evidence="2">DSM 44963</strain>
    </source>
</reference>
<gene>
    <name evidence="1" type="ORF">Krac_7699</name>
</gene>
<name>D6TKV1_KTERA</name>